<dbReference type="Proteomes" id="UP000824120">
    <property type="component" value="Chromosome 7"/>
</dbReference>
<organism evidence="1 2">
    <name type="scientific">Solanum commersonii</name>
    <name type="common">Commerson's wild potato</name>
    <name type="synonym">Commerson's nightshade</name>
    <dbReference type="NCBI Taxonomy" id="4109"/>
    <lineage>
        <taxon>Eukaryota</taxon>
        <taxon>Viridiplantae</taxon>
        <taxon>Streptophyta</taxon>
        <taxon>Embryophyta</taxon>
        <taxon>Tracheophyta</taxon>
        <taxon>Spermatophyta</taxon>
        <taxon>Magnoliopsida</taxon>
        <taxon>eudicotyledons</taxon>
        <taxon>Gunneridae</taxon>
        <taxon>Pentapetalae</taxon>
        <taxon>asterids</taxon>
        <taxon>lamiids</taxon>
        <taxon>Solanales</taxon>
        <taxon>Solanaceae</taxon>
        <taxon>Solanoideae</taxon>
        <taxon>Solaneae</taxon>
        <taxon>Solanum</taxon>
    </lineage>
</organism>
<evidence type="ECO:0000313" key="1">
    <source>
        <dbReference type="EMBL" id="KAG5594668.1"/>
    </source>
</evidence>
<dbReference type="EMBL" id="JACXVP010000007">
    <property type="protein sequence ID" value="KAG5594668.1"/>
    <property type="molecule type" value="Genomic_DNA"/>
</dbReference>
<sequence>MGLALIQLVHDLILFSEVAGLNLISWIESWHVGLFGELGQARRITRRFADCPNLAFNFMLHLMLGSVTFGKKPDVADGTRRKCFDCLLSAPLNPFLHYKFWWVSTCSPKAIGNSLKDPSHRRLAIDMARPKVAGRNMPPRKIRA</sequence>
<name>A0A9J5Y612_SOLCO</name>
<gene>
    <name evidence="1" type="ORF">H5410_035900</name>
</gene>
<accession>A0A9J5Y612</accession>
<comment type="caution">
    <text evidence="1">The sequence shown here is derived from an EMBL/GenBank/DDBJ whole genome shotgun (WGS) entry which is preliminary data.</text>
</comment>
<dbReference type="AlphaFoldDB" id="A0A9J5Y612"/>
<protein>
    <submittedName>
        <fullName evidence="1">Uncharacterized protein</fullName>
    </submittedName>
</protein>
<reference evidence="1 2" key="1">
    <citation type="submission" date="2020-09" db="EMBL/GenBank/DDBJ databases">
        <title>De no assembly of potato wild relative species, Solanum commersonii.</title>
        <authorList>
            <person name="Cho K."/>
        </authorList>
    </citation>
    <scope>NUCLEOTIDE SEQUENCE [LARGE SCALE GENOMIC DNA]</scope>
    <source>
        <strain evidence="1">LZ3.2</strain>
        <tissue evidence="1">Leaf</tissue>
    </source>
</reference>
<evidence type="ECO:0000313" key="2">
    <source>
        <dbReference type="Proteomes" id="UP000824120"/>
    </source>
</evidence>
<proteinExistence type="predicted"/>
<keyword evidence="2" id="KW-1185">Reference proteome</keyword>